<dbReference type="GO" id="GO:0005634">
    <property type="term" value="C:nucleus"/>
    <property type="evidence" value="ECO:0007669"/>
    <property type="project" value="TreeGrafter"/>
</dbReference>
<dbReference type="PANTHER" id="PTHR15967:SF0">
    <property type="entry name" value="E2F-ASSOCIATED PHOSPHOPROTEIN"/>
    <property type="match status" value="1"/>
</dbReference>
<dbReference type="Pfam" id="PF10238">
    <property type="entry name" value="Eapp_C"/>
    <property type="match status" value="1"/>
</dbReference>
<protein>
    <submittedName>
        <fullName evidence="2">E2F-associated phospho protein-domain-containing protein</fullName>
    </submittedName>
</protein>
<proteinExistence type="predicted"/>
<sequence length="181" mass="20820">MNQQDKYYDTVYFDSDEDENNDQDTKDPSGPQGRQERLTNDHLLYDPLGDEKDEAWIAEQINKAAPRGSQPKDSVARTDAILSCPMCFSPLCFSCQRHENYSNQFRAMFVTNCQVNKKERYRYAATPSSASSRKKTALMDETATTPDQDEAYYVVKCETCDTHVAMMDEDEVYHFFNVIAN</sequence>
<reference evidence="2 3" key="1">
    <citation type="submission" date="2016-07" db="EMBL/GenBank/DDBJ databases">
        <title>Pervasive Adenine N6-methylation of Active Genes in Fungi.</title>
        <authorList>
            <consortium name="DOE Joint Genome Institute"/>
            <person name="Mondo S.J."/>
            <person name="Dannebaum R.O."/>
            <person name="Kuo R.C."/>
            <person name="Labutti K."/>
            <person name="Haridas S."/>
            <person name="Kuo A."/>
            <person name="Salamov A."/>
            <person name="Ahrendt S.R."/>
            <person name="Lipzen A."/>
            <person name="Sullivan W."/>
            <person name="Andreopoulos W.B."/>
            <person name="Clum A."/>
            <person name="Lindquist E."/>
            <person name="Daum C."/>
            <person name="Ramamoorthy G.K."/>
            <person name="Gryganskyi A."/>
            <person name="Culley D."/>
            <person name="Magnuson J.K."/>
            <person name="James T.Y."/>
            <person name="O'Malley M.A."/>
            <person name="Stajich J.E."/>
            <person name="Spatafora J.W."/>
            <person name="Visel A."/>
            <person name="Grigoriev I.V."/>
        </authorList>
    </citation>
    <scope>NUCLEOTIDE SEQUENCE [LARGE SCALE GENOMIC DNA]</scope>
    <source>
        <strain evidence="2 3">NRRL 1336</strain>
    </source>
</reference>
<organism evidence="2 3">
    <name type="scientific">Absidia repens</name>
    <dbReference type="NCBI Taxonomy" id="90262"/>
    <lineage>
        <taxon>Eukaryota</taxon>
        <taxon>Fungi</taxon>
        <taxon>Fungi incertae sedis</taxon>
        <taxon>Mucoromycota</taxon>
        <taxon>Mucoromycotina</taxon>
        <taxon>Mucoromycetes</taxon>
        <taxon>Mucorales</taxon>
        <taxon>Cunninghamellaceae</taxon>
        <taxon>Absidia</taxon>
    </lineage>
</organism>
<gene>
    <name evidence="2" type="ORF">BCR42DRAFT_416227</name>
</gene>
<dbReference type="EMBL" id="MCGE01000012">
    <property type="protein sequence ID" value="ORZ15969.1"/>
    <property type="molecule type" value="Genomic_DNA"/>
</dbReference>
<evidence type="ECO:0000256" key="1">
    <source>
        <dbReference type="SAM" id="MobiDB-lite"/>
    </source>
</evidence>
<name>A0A1X2IGK6_9FUNG</name>
<evidence type="ECO:0000313" key="3">
    <source>
        <dbReference type="Proteomes" id="UP000193560"/>
    </source>
</evidence>
<dbReference type="Proteomes" id="UP000193560">
    <property type="component" value="Unassembled WGS sequence"/>
</dbReference>
<comment type="caution">
    <text evidence="2">The sequence shown here is derived from an EMBL/GenBank/DDBJ whole genome shotgun (WGS) entry which is preliminary data.</text>
</comment>
<dbReference type="OrthoDB" id="122464at2759"/>
<dbReference type="AlphaFoldDB" id="A0A1X2IGK6"/>
<dbReference type="PANTHER" id="PTHR15967">
    <property type="entry name" value="E2F-ASSOCIATED PHOSPHOPROTEIN"/>
    <property type="match status" value="1"/>
</dbReference>
<dbReference type="STRING" id="90262.A0A1X2IGK6"/>
<dbReference type="InterPro" id="IPR019370">
    <property type="entry name" value="E2F-assoc_phosphoprotein"/>
</dbReference>
<accession>A0A1X2IGK6</accession>
<feature type="region of interest" description="Disordered" evidence="1">
    <location>
        <begin position="1"/>
        <end position="40"/>
    </location>
</feature>
<keyword evidence="3" id="KW-1185">Reference proteome</keyword>
<evidence type="ECO:0000313" key="2">
    <source>
        <dbReference type="EMBL" id="ORZ15969.1"/>
    </source>
</evidence>